<dbReference type="AlphaFoldDB" id="A0A420EDG3"/>
<comment type="caution">
    <text evidence="1">The sequence shown here is derived from an EMBL/GenBank/DDBJ whole genome shotgun (WGS) entry which is preliminary data.</text>
</comment>
<dbReference type="EMBL" id="RAQO01000005">
    <property type="protein sequence ID" value="RKF18715.1"/>
    <property type="molecule type" value="Genomic_DNA"/>
</dbReference>
<evidence type="ECO:0000313" key="1">
    <source>
        <dbReference type="EMBL" id="RKF18715.1"/>
    </source>
</evidence>
<dbReference type="Proteomes" id="UP000286482">
    <property type="component" value="Unassembled WGS sequence"/>
</dbReference>
<dbReference type="Pfam" id="PF09493">
    <property type="entry name" value="DUF2389"/>
    <property type="match status" value="1"/>
</dbReference>
<dbReference type="InterPro" id="IPR012663">
    <property type="entry name" value="CHP02450_Tryp"/>
</dbReference>
<keyword evidence="2" id="KW-1185">Reference proteome</keyword>
<protein>
    <submittedName>
        <fullName evidence="1">TIGR02450 family Trp-rich protein</fullName>
    </submittedName>
</protein>
<organism evidence="1 2">
    <name type="scientific">Alginatibacterium sediminis</name>
    <dbReference type="NCBI Taxonomy" id="2164068"/>
    <lineage>
        <taxon>Bacteria</taxon>
        <taxon>Pseudomonadati</taxon>
        <taxon>Pseudomonadota</taxon>
        <taxon>Gammaproteobacteria</taxon>
        <taxon>Alteromonadales</taxon>
        <taxon>Alteromonadaceae</taxon>
        <taxon>Alginatibacterium</taxon>
    </lineage>
</organism>
<gene>
    <name evidence="1" type="ORF">DBZ36_09960</name>
</gene>
<sequence length="71" mass="8268">MNRINPKKLLNSKWTSVSPKLKEKHFIISELELDEDDSVLSCCVEAVLTKRIAAIDWRDLKDSTSWIHGWK</sequence>
<accession>A0A420EDG3</accession>
<name>A0A420EDG3_9ALTE</name>
<evidence type="ECO:0000313" key="2">
    <source>
        <dbReference type="Proteomes" id="UP000286482"/>
    </source>
</evidence>
<dbReference type="RefSeq" id="WP_120354794.1">
    <property type="nucleotide sequence ID" value="NZ_RAQO01000005.1"/>
</dbReference>
<reference evidence="1 2" key="1">
    <citation type="submission" date="2018-09" db="EMBL/GenBank/DDBJ databases">
        <authorList>
            <person name="Wang Z."/>
        </authorList>
    </citation>
    <scope>NUCLEOTIDE SEQUENCE [LARGE SCALE GENOMIC DNA]</scope>
    <source>
        <strain evidence="1 2">ALS 81</strain>
    </source>
</reference>
<dbReference type="NCBIfam" id="TIGR02450">
    <property type="entry name" value="TIGR02450 family Trp-rich protein"/>
    <property type="match status" value="1"/>
</dbReference>
<proteinExistence type="predicted"/>
<dbReference type="OrthoDB" id="5592973at2"/>